<reference evidence="1" key="1">
    <citation type="submission" date="2022-07" db="EMBL/GenBank/DDBJ databases">
        <title>Phylogenomic reconstructions and comparative analyses of Kickxellomycotina fungi.</title>
        <authorList>
            <person name="Reynolds N.K."/>
            <person name="Stajich J.E."/>
            <person name="Barry K."/>
            <person name="Grigoriev I.V."/>
            <person name="Crous P."/>
            <person name="Smith M.E."/>
        </authorList>
    </citation>
    <scope>NUCLEOTIDE SEQUENCE</scope>
    <source>
        <strain evidence="1">CBS 190363</strain>
    </source>
</reference>
<organism evidence="1 2">
    <name type="scientific">Coemansia aciculifera</name>
    <dbReference type="NCBI Taxonomy" id="417176"/>
    <lineage>
        <taxon>Eukaryota</taxon>
        <taxon>Fungi</taxon>
        <taxon>Fungi incertae sedis</taxon>
        <taxon>Zoopagomycota</taxon>
        <taxon>Kickxellomycotina</taxon>
        <taxon>Kickxellomycetes</taxon>
        <taxon>Kickxellales</taxon>
        <taxon>Kickxellaceae</taxon>
        <taxon>Coemansia</taxon>
    </lineage>
</organism>
<evidence type="ECO:0000313" key="1">
    <source>
        <dbReference type="EMBL" id="KAJ2889425.1"/>
    </source>
</evidence>
<protein>
    <submittedName>
        <fullName evidence="1">Uncharacterized protein</fullName>
    </submittedName>
</protein>
<comment type="caution">
    <text evidence="1">The sequence shown here is derived from an EMBL/GenBank/DDBJ whole genome shotgun (WGS) entry which is preliminary data.</text>
</comment>
<evidence type="ECO:0000313" key="2">
    <source>
        <dbReference type="Proteomes" id="UP001139981"/>
    </source>
</evidence>
<gene>
    <name evidence="1" type="ORF">IWW38_004719</name>
</gene>
<feature type="non-terminal residue" evidence="1">
    <location>
        <position position="121"/>
    </location>
</feature>
<dbReference type="EMBL" id="JANBVB010001842">
    <property type="protein sequence ID" value="KAJ2889425.1"/>
    <property type="molecule type" value="Genomic_DNA"/>
</dbReference>
<keyword evidence="2" id="KW-1185">Reference proteome</keyword>
<accession>A0ACC1LYN1</accession>
<name>A0ACC1LYN1_9FUNG</name>
<proteinExistence type="predicted"/>
<dbReference type="Proteomes" id="UP001139981">
    <property type="component" value="Unassembled WGS sequence"/>
</dbReference>
<sequence length="121" mass="12547">MTMADHALPAAPASPGAQPGNNNSGDSDARAKAVKEVEIATARLESVSMAVNELRSDYNKALKSRDAALVELKNAESARSLVANYCVVILDLAFGLNKNTGAATQLGPLRASAGHESSRPT</sequence>